<evidence type="ECO:0000313" key="3">
    <source>
        <dbReference type="Proteomes" id="UP000198661"/>
    </source>
</evidence>
<gene>
    <name evidence="2" type="ORF">SAMN04488025_11941</name>
</gene>
<dbReference type="InterPro" id="IPR014922">
    <property type="entry name" value="YdhG-like"/>
</dbReference>
<keyword evidence="3" id="KW-1185">Reference proteome</keyword>
<name>A0A1I2PS49_9BACL</name>
<dbReference type="SUPFAM" id="SSF159888">
    <property type="entry name" value="YdhG-like"/>
    <property type="match status" value="1"/>
</dbReference>
<dbReference type="AlphaFoldDB" id="A0A1I2PS49"/>
<evidence type="ECO:0000313" key="2">
    <source>
        <dbReference type="EMBL" id="SFG17929.1"/>
    </source>
</evidence>
<dbReference type="Pfam" id="PF08818">
    <property type="entry name" value="DUF1801"/>
    <property type="match status" value="1"/>
</dbReference>
<dbReference type="RefSeq" id="WP_092038987.1">
    <property type="nucleotide sequence ID" value="NZ_FOOK01000019.1"/>
</dbReference>
<accession>A0A1I2PS49</accession>
<dbReference type="Proteomes" id="UP000198661">
    <property type="component" value="Unassembled WGS sequence"/>
</dbReference>
<dbReference type="OrthoDB" id="384795at2"/>
<proteinExistence type="predicted"/>
<evidence type="ECO:0000259" key="1">
    <source>
        <dbReference type="Pfam" id="PF08818"/>
    </source>
</evidence>
<sequence>MKTLDEYLAWIENPSHRERMEEIFNWIRDKYPNLQPTIKWNQPMFTDHGTFIIGFSISKKHAAVAPEQEAIAHAKGDIEKAGYDCTENIIRLPWDRPVPYALLEKLIDFNLRDKADCTTFWRK</sequence>
<organism evidence="2 3">
    <name type="scientific">Planifilum fulgidum</name>
    <dbReference type="NCBI Taxonomy" id="201973"/>
    <lineage>
        <taxon>Bacteria</taxon>
        <taxon>Bacillati</taxon>
        <taxon>Bacillota</taxon>
        <taxon>Bacilli</taxon>
        <taxon>Bacillales</taxon>
        <taxon>Thermoactinomycetaceae</taxon>
        <taxon>Planifilum</taxon>
    </lineage>
</organism>
<dbReference type="Gene3D" id="3.90.1150.200">
    <property type="match status" value="1"/>
</dbReference>
<dbReference type="EMBL" id="FOOK01000019">
    <property type="protein sequence ID" value="SFG17929.1"/>
    <property type="molecule type" value="Genomic_DNA"/>
</dbReference>
<feature type="domain" description="YdhG-like" evidence="1">
    <location>
        <begin position="16"/>
        <end position="110"/>
    </location>
</feature>
<protein>
    <recommendedName>
        <fullName evidence="1">YdhG-like domain-containing protein</fullName>
    </recommendedName>
</protein>
<reference evidence="2 3" key="1">
    <citation type="submission" date="2016-10" db="EMBL/GenBank/DDBJ databases">
        <authorList>
            <person name="de Groot N.N."/>
        </authorList>
    </citation>
    <scope>NUCLEOTIDE SEQUENCE [LARGE SCALE GENOMIC DNA]</scope>
    <source>
        <strain evidence="2 3">DSM 44945</strain>
    </source>
</reference>